<dbReference type="Proteomes" id="UP000256379">
    <property type="component" value="Unassembled WGS sequence"/>
</dbReference>
<dbReference type="PROSITE" id="PS50893">
    <property type="entry name" value="ABC_TRANSPORTER_2"/>
    <property type="match status" value="1"/>
</dbReference>
<dbReference type="GO" id="GO:0016887">
    <property type="term" value="F:ATP hydrolysis activity"/>
    <property type="evidence" value="ECO:0007669"/>
    <property type="project" value="InterPro"/>
</dbReference>
<accession>A0A3D8IEM7</accession>
<keyword evidence="6" id="KW-1185">Reference proteome</keyword>
<gene>
    <name evidence="5" type="ORF">CQA53_08525</name>
</gene>
<reference evidence="5 6" key="1">
    <citation type="submission" date="2018-04" db="EMBL/GenBank/DDBJ databases">
        <title>Novel Campyloabacter and Helicobacter Species and Strains.</title>
        <authorList>
            <person name="Mannion A.J."/>
            <person name="Shen Z."/>
            <person name="Fox J.G."/>
        </authorList>
    </citation>
    <scope>NUCLEOTIDE SEQUENCE [LARGE SCALE GENOMIC DNA]</scope>
    <source>
        <strain evidence="5 6">MIT 17-337</strain>
    </source>
</reference>
<dbReference type="InterPro" id="IPR003593">
    <property type="entry name" value="AAA+_ATPase"/>
</dbReference>
<proteinExistence type="predicted"/>
<dbReference type="InterPro" id="IPR027417">
    <property type="entry name" value="P-loop_NTPase"/>
</dbReference>
<dbReference type="SMART" id="SM00382">
    <property type="entry name" value="AAA"/>
    <property type="match status" value="1"/>
</dbReference>
<evidence type="ECO:0000256" key="2">
    <source>
        <dbReference type="ARBA" id="ARBA00022741"/>
    </source>
</evidence>
<dbReference type="Gene3D" id="3.40.50.300">
    <property type="entry name" value="P-loop containing nucleotide triphosphate hydrolases"/>
    <property type="match status" value="1"/>
</dbReference>
<dbReference type="SUPFAM" id="SSF52540">
    <property type="entry name" value="P-loop containing nucleoside triphosphate hydrolases"/>
    <property type="match status" value="1"/>
</dbReference>
<evidence type="ECO:0000256" key="3">
    <source>
        <dbReference type="ARBA" id="ARBA00022840"/>
    </source>
</evidence>
<dbReference type="AlphaFoldDB" id="A0A3D8IEM7"/>
<dbReference type="PROSITE" id="PS00211">
    <property type="entry name" value="ABC_TRANSPORTER_1"/>
    <property type="match status" value="1"/>
</dbReference>
<keyword evidence="2" id="KW-0547">Nucleotide-binding</keyword>
<evidence type="ECO:0000313" key="5">
    <source>
        <dbReference type="EMBL" id="RDU63455.1"/>
    </source>
</evidence>
<comment type="caution">
    <text evidence="5">The sequence shown here is derived from an EMBL/GenBank/DDBJ whole genome shotgun (WGS) entry which is preliminary data.</text>
</comment>
<dbReference type="GO" id="GO:0005524">
    <property type="term" value="F:ATP binding"/>
    <property type="evidence" value="ECO:0007669"/>
    <property type="project" value="UniProtKB-KW"/>
</dbReference>
<evidence type="ECO:0000259" key="4">
    <source>
        <dbReference type="PROSITE" id="PS50893"/>
    </source>
</evidence>
<evidence type="ECO:0000256" key="1">
    <source>
        <dbReference type="ARBA" id="ARBA00022448"/>
    </source>
</evidence>
<dbReference type="InterPro" id="IPR017871">
    <property type="entry name" value="ABC_transporter-like_CS"/>
</dbReference>
<name>A0A3D8IEM7_9HELI</name>
<dbReference type="PANTHER" id="PTHR43023">
    <property type="entry name" value="PROTEIN TRIGALACTOSYLDIACYLGLYCEROL 3, CHLOROPLASTIC"/>
    <property type="match status" value="1"/>
</dbReference>
<dbReference type="EMBL" id="NXLQ01000024">
    <property type="protein sequence ID" value="RDU63455.1"/>
    <property type="molecule type" value="Genomic_DNA"/>
</dbReference>
<dbReference type="OrthoDB" id="9809450at2"/>
<dbReference type="Pfam" id="PF00005">
    <property type="entry name" value="ABC_tran"/>
    <property type="match status" value="1"/>
</dbReference>
<dbReference type="InterPro" id="IPR003439">
    <property type="entry name" value="ABC_transporter-like_ATP-bd"/>
</dbReference>
<keyword evidence="3 5" id="KW-0067">ATP-binding</keyword>
<organism evidence="5 6">
    <name type="scientific">Helicobacter didelphidarum</name>
    <dbReference type="NCBI Taxonomy" id="2040648"/>
    <lineage>
        <taxon>Bacteria</taxon>
        <taxon>Pseudomonadati</taxon>
        <taxon>Campylobacterota</taxon>
        <taxon>Epsilonproteobacteria</taxon>
        <taxon>Campylobacterales</taxon>
        <taxon>Helicobacteraceae</taxon>
        <taxon>Helicobacter</taxon>
    </lineage>
</organism>
<feature type="domain" description="ABC transporter" evidence="4">
    <location>
        <begin position="4"/>
        <end position="241"/>
    </location>
</feature>
<keyword evidence="1" id="KW-0813">Transport</keyword>
<sequence length="259" mass="29081">MSIIEVDNLCVGYNNTLIHDNISFYVNKGEIFSILGGSGSGKTTLLHTLIFLLRPKSGTIKILNTDIWKLKDSKKYIVMRKMGVVFQFGALFSSLSVIENVTSLLEEYSYFPSNLYPEIAKFWLHTVGLDLNVCNKSINELSGGMKKRVALARALCTEPSILFLDEPTSGLDPASACKFDDLILSLKERFGVTIVMITHDLDSIKDVTDRFILLSQGKIQFRGTLDEFALEANDGLHKGSLFDSTRGEKYWKHSNLYNF</sequence>
<dbReference type="RefSeq" id="WP_115543585.1">
    <property type="nucleotide sequence ID" value="NZ_NXLQ01000024.1"/>
</dbReference>
<evidence type="ECO:0000313" key="6">
    <source>
        <dbReference type="Proteomes" id="UP000256379"/>
    </source>
</evidence>
<protein>
    <submittedName>
        <fullName evidence="5">ABC transporter ATP-binding protein</fullName>
    </submittedName>
</protein>
<dbReference type="PANTHER" id="PTHR43023:SF3">
    <property type="entry name" value="PROTEIN TRIGALACTOSYLDIACYLGLYCEROL 3, CHLOROPLASTIC"/>
    <property type="match status" value="1"/>
</dbReference>